<comment type="subunit">
    <text evidence="3">Associates exclusively with 100S ribosomes, which are dimers of 70S ribosomes.</text>
</comment>
<dbReference type="RefSeq" id="WP_044526558.1">
    <property type="nucleotide sequence ID" value="NZ_CP009440.1"/>
</dbReference>
<dbReference type="GO" id="GO:0045900">
    <property type="term" value="P:negative regulation of translational elongation"/>
    <property type="evidence" value="ECO:0007669"/>
    <property type="project" value="TreeGrafter"/>
</dbReference>
<gene>
    <name evidence="6" type="primary">raiA</name>
    <name evidence="6" type="ORF">LA55_1460</name>
</gene>
<dbReference type="EMBL" id="CP009440">
    <property type="protein sequence ID" value="AJI53762.1"/>
    <property type="molecule type" value="Genomic_DNA"/>
</dbReference>
<dbReference type="Pfam" id="PF02482">
    <property type="entry name" value="Ribosomal_S30AE"/>
    <property type="match status" value="1"/>
</dbReference>
<dbReference type="NCBIfam" id="TIGR00741">
    <property type="entry name" value="yfiA"/>
    <property type="match status" value="1"/>
</dbReference>
<dbReference type="GeneID" id="93255361"/>
<evidence type="ECO:0000313" key="7">
    <source>
        <dbReference type="Proteomes" id="UP000031830"/>
    </source>
</evidence>
<keyword evidence="1" id="KW-0810">Translation regulation</keyword>
<sequence>MNIQITGRHVEVTDAIKNYVNEKVGKVGHYFDNITSTKVILDVEKDHQVAEAIVTVPGSEFVAKAEDKDLYAAIDMLEDKLARQIKKHKNKLRDNHATGHSE</sequence>
<dbReference type="FunFam" id="3.30.160.100:FF:000001">
    <property type="entry name" value="Ribosome hibernation promoting factor"/>
    <property type="match status" value="1"/>
</dbReference>
<evidence type="ECO:0000256" key="1">
    <source>
        <dbReference type="ARBA" id="ARBA00022845"/>
    </source>
</evidence>
<evidence type="ECO:0000256" key="4">
    <source>
        <dbReference type="ARBA" id="ARBA00041148"/>
    </source>
</evidence>
<dbReference type="SUPFAM" id="SSF69754">
    <property type="entry name" value="Ribosome binding protein Y (YfiA homologue)"/>
    <property type="match status" value="1"/>
</dbReference>
<evidence type="ECO:0000313" key="6">
    <source>
        <dbReference type="EMBL" id="AJI53762.1"/>
    </source>
</evidence>
<dbReference type="Proteomes" id="UP000031830">
    <property type="component" value="Chromosome"/>
</dbReference>
<organism evidence="6 7">
    <name type="scientific">Francisella philomiragia</name>
    <dbReference type="NCBI Taxonomy" id="28110"/>
    <lineage>
        <taxon>Bacteria</taxon>
        <taxon>Pseudomonadati</taxon>
        <taxon>Pseudomonadota</taxon>
        <taxon>Gammaproteobacteria</taxon>
        <taxon>Thiotrichales</taxon>
        <taxon>Francisellaceae</taxon>
        <taxon>Francisella</taxon>
    </lineage>
</organism>
<dbReference type="GO" id="GO:0022627">
    <property type="term" value="C:cytosolic small ribosomal subunit"/>
    <property type="evidence" value="ECO:0007669"/>
    <property type="project" value="TreeGrafter"/>
</dbReference>
<dbReference type="InterPro" id="IPR003489">
    <property type="entry name" value="RHF/RaiA"/>
</dbReference>
<comment type="similarity">
    <text evidence="2">Belongs to the HPF/YfiA ribosome-associated protein family. Short HPF subfamily.</text>
</comment>
<dbReference type="OrthoDB" id="9795980at2"/>
<evidence type="ECO:0000256" key="3">
    <source>
        <dbReference type="ARBA" id="ARBA00038695"/>
    </source>
</evidence>
<dbReference type="CDD" id="cd00552">
    <property type="entry name" value="RaiA"/>
    <property type="match status" value="1"/>
</dbReference>
<dbReference type="PANTHER" id="PTHR33231">
    <property type="entry name" value="30S RIBOSOMAL PROTEIN"/>
    <property type="match status" value="1"/>
</dbReference>
<protein>
    <recommendedName>
        <fullName evidence="4">Ribosome hibernation promoting factor</fullName>
    </recommendedName>
    <alternativeName>
        <fullName evidence="5">Hibernation factor HPF</fullName>
    </alternativeName>
</protein>
<evidence type="ECO:0000256" key="2">
    <source>
        <dbReference type="ARBA" id="ARBA00038434"/>
    </source>
</evidence>
<proteinExistence type="inferred from homology"/>
<accession>A0A0B6D637</accession>
<dbReference type="InterPro" id="IPR050574">
    <property type="entry name" value="HPF/YfiA_ribosome-assoc"/>
</dbReference>
<dbReference type="GO" id="GO:0043024">
    <property type="term" value="F:ribosomal small subunit binding"/>
    <property type="evidence" value="ECO:0007669"/>
    <property type="project" value="TreeGrafter"/>
</dbReference>
<dbReference type="PANTHER" id="PTHR33231:SF1">
    <property type="entry name" value="30S RIBOSOMAL PROTEIN"/>
    <property type="match status" value="1"/>
</dbReference>
<dbReference type="STRING" id="28110.KU46_1923"/>
<dbReference type="Gene3D" id="3.30.160.100">
    <property type="entry name" value="Ribosome hibernation promotion factor-like"/>
    <property type="match status" value="1"/>
</dbReference>
<evidence type="ECO:0000256" key="5">
    <source>
        <dbReference type="ARBA" id="ARBA00041319"/>
    </source>
</evidence>
<dbReference type="InterPro" id="IPR036567">
    <property type="entry name" value="RHF-like"/>
</dbReference>
<dbReference type="AlphaFoldDB" id="A0A0B6D637"/>
<dbReference type="KEGG" id="fpz:LA55_1460"/>
<name>A0A0B6D637_9GAMM</name>
<reference evidence="6 7" key="1">
    <citation type="journal article" date="2015" name="Genome Announc.">
        <title>Genome sequencing of 18 francisella strains to aid in assay development and testing.</title>
        <authorList>
            <person name="Johnson S.L."/>
            <person name="Daligault H.E."/>
            <person name="Davenport K.W."/>
            <person name="Coyne S.R."/>
            <person name="Frey K.G."/>
            <person name="Koroleva G.I."/>
            <person name="Broomall S.M."/>
            <person name="Bishop-Lilly K.A."/>
            <person name="Bruce D.C."/>
            <person name="Chertkov O."/>
            <person name="Freitas T."/>
            <person name="Jaissle J."/>
            <person name="Ladner J.T."/>
            <person name="Rosenzweig C.N."/>
            <person name="Gibbons H.S."/>
            <person name="Palacios G.F."/>
            <person name="Redden C.L."/>
            <person name="Xu Y."/>
            <person name="Minogue T.D."/>
            <person name="Chain P.S."/>
        </authorList>
    </citation>
    <scope>NUCLEOTIDE SEQUENCE [LARGE SCALE GENOMIC DNA]</scope>
    <source>
        <strain evidence="6 7">GA01-2794</strain>
    </source>
</reference>